<dbReference type="EMBL" id="FN298497">
    <property type="protein sequence ID" value="CAX66489.1"/>
    <property type="molecule type" value="Genomic_DNA"/>
</dbReference>
<accession>D0R326</accession>
<dbReference type="HOGENOM" id="CLU_3390040_0_0_9"/>
<reference evidence="1 2" key="1">
    <citation type="journal article" date="2009" name="J. Bacteriol.">
        <title>Complete genome sequence of Lactobacillus johnsonii FI9785, a competitive exclusion agent against pathogens in poultry.</title>
        <authorList>
            <person name="Wegmann U."/>
            <person name="Overweg K."/>
            <person name="Horn N."/>
            <person name="Goesmann A."/>
            <person name="Narbad A."/>
            <person name="Gasson M.J."/>
            <person name="Shearman C."/>
        </authorList>
    </citation>
    <scope>NUCLEOTIDE SEQUENCE [LARGE SCALE GENOMIC DNA]</scope>
    <source>
        <strain evidence="1 2">FI9785</strain>
    </source>
</reference>
<gene>
    <name evidence="1" type="ordered locus">FI9785_611</name>
</gene>
<keyword evidence="2" id="KW-1185">Reference proteome</keyword>
<proteinExistence type="predicted"/>
<sequence length="32" mass="3706">MSCELVNLLEDVKDKGTVSLKPFESKVYTLYR</sequence>
<dbReference type="KEGG" id="ljf:FI9785_611"/>
<name>D0R326_LACJF</name>
<organism evidence="1 2">
    <name type="scientific">Lactobacillus johnsonii (strain FI9785)</name>
    <dbReference type="NCBI Taxonomy" id="633699"/>
    <lineage>
        <taxon>Bacteria</taxon>
        <taxon>Bacillati</taxon>
        <taxon>Bacillota</taxon>
        <taxon>Bacilli</taxon>
        <taxon>Lactobacillales</taxon>
        <taxon>Lactobacillaceae</taxon>
        <taxon>Lactobacillus</taxon>
    </lineage>
</organism>
<evidence type="ECO:0000313" key="1">
    <source>
        <dbReference type="EMBL" id="CAX66489.1"/>
    </source>
</evidence>
<dbReference type="AlphaFoldDB" id="D0R326"/>
<protein>
    <submittedName>
        <fullName evidence="1">Uncharacterized protein</fullName>
    </submittedName>
</protein>
<evidence type="ECO:0000313" key="2">
    <source>
        <dbReference type="Proteomes" id="UP000002627"/>
    </source>
</evidence>
<dbReference type="Proteomes" id="UP000002627">
    <property type="component" value="Chromosome"/>
</dbReference>